<name>A0A9P0KFS7_ACAOB</name>
<protein>
    <submittedName>
        <fullName evidence="2">Uncharacterized protein</fullName>
    </submittedName>
</protein>
<evidence type="ECO:0000313" key="2">
    <source>
        <dbReference type="EMBL" id="CAH1974537.1"/>
    </source>
</evidence>
<dbReference type="Proteomes" id="UP001152888">
    <property type="component" value="Unassembled WGS sequence"/>
</dbReference>
<evidence type="ECO:0000256" key="1">
    <source>
        <dbReference type="SAM" id="MobiDB-lite"/>
    </source>
</evidence>
<feature type="region of interest" description="Disordered" evidence="1">
    <location>
        <begin position="105"/>
        <end position="126"/>
    </location>
</feature>
<accession>A0A9P0KFS7</accession>
<comment type="caution">
    <text evidence="2">The sequence shown here is derived from an EMBL/GenBank/DDBJ whole genome shotgun (WGS) entry which is preliminary data.</text>
</comment>
<feature type="compositionally biased region" description="Polar residues" evidence="1">
    <location>
        <begin position="108"/>
        <end position="117"/>
    </location>
</feature>
<organism evidence="2 3">
    <name type="scientific">Acanthoscelides obtectus</name>
    <name type="common">Bean weevil</name>
    <name type="synonym">Bruchus obtectus</name>
    <dbReference type="NCBI Taxonomy" id="200917"/>
    <lineage>
        <taxon>Eukaryota</taxon>
        <taxon>Metazoa</taxon>
        <taxon>Ecdysozoa</taxon>
        <taxon>Arthropoda</taxon>
        <taxon>Hexapoda</taxon>
        <taxon>Insecta</taxon>
        <taxon>Pterygota</taxon>
        <taxon>Neoptera</taxon>
        <taxon>Endopterygota</taxon>
        <taxon>Coleoptera</taxon>
        <taxon>Polyphaga</taxon>
        <taxon>Cucujiformia</taxon>
        <taxon>Chrysomeloidea</taxon>
        <taxon>Chrysomelidae</taxon>
        <taxon>Bruchinae</taxon>
        <taxon>Bruchini</taxon>
        <taxon>Acanthoscelides</taxon>
    </lineage>
</organism>
<dbReference type="OrthoDB" id="6777121at2759"/>
<dbReference type="EMBL" id="CAKOFQ010006827">
    <property type="protein sequence ID" value="CAH1974537.1"/>
    <property type="molecule type" value="Genomic_DNA"/>
</dbReference>
<gene>
    <name evidence="2" type="ORF">ACAOBT_LOCUS11164</name>
</gene>
<sequence length="225" mass="25464">MSGSQEQLIELSELRLKSPVRTKIKRNNKVAQSCSNSICSTSDESNIISVFSATEHTHSTKGNELHESSISLTDSVFVKPGSSENKKQDGGQYYRQKLSEHLNRIRQKASSSANAQPLKSIKSEEIDTPRSEELAGLRSRLHVDATSSTDGRRAFFAFNNEEQKESPQDYDKNVYYIQPLEISTKQGIVDPPMLDDQDNFKINLDKKVRIRNIIEQRLLADGDRY</sequence>
<evidence type="ECO:0000313" key="3">
    <source>
        <dbReference type="Proteomes" id="UP001152888"/>
    </source>
</evidence>
<keyword evidence="3" id="KW-1185">Reference proteome</keyword>
<reference evidence="2" key="1">
    <citation type="submission" date="2022-03" db="EMBL/GenBank/DDBJ databases">
        <authorList>
            <person name="Sayadi A."/>
        </authorList>
    </citation>
    <scope>NUCLEOTIDE SEQUENCE</scope>
</reference>
<dbReference type="AlphaFoldDB" id="A0A9P0KFS7"/>
<proteinExistence type="predicted"/>